<dbReference type="InParanoid" id="A0A259U1U7"/>
<name>A0A259U1U7_9BACT</name>
<comment type="caution">
    <text evidence="1">The sequence shown here is derived from an EMBL/GenBank/DDBJ whole genome shotgun (WGS) entry which is preliminary data.</text>
</comment>
<accession>A0A259U1U7</accession>
<evidence type="ECO:0000313" key="2">
    <source>
        <dbReference type="Proteomes" id="UP000216446"/>
    </source>
</evidence>
<dbReference type="RefSeq" id="WP_094550038.1">
    <property type="nucleotide sequence ID" value="NZ_MQWB01000001.1"/>
</dbReference>
<protein>
    <submittedName>
        <fullName evidence="1">Uncharacterized protein</fullName>
    </submittedName>
</protein>
<organism evidence="1 2">
    <name type="scientific">Rubricoccus marinus</name>
    <dbReference type="NCBI Taxonomy" id="716817"/>
    <lineage>
        <taxon>Bacteria</taxon>
        <taxon>Pseudomonadati</taxon>
        <taxon>Rhodothermota</taxon>
        <taxon>Rhodothermia</taxon>
        <taxon>Rhodothermales</taxon>
        <taxon>Rubricoccaceae</taxon>
        <taxon>Rubricoccus</taxon>
    </lineage>
</organism>
<gene>
    <name evidence="1" type="ORF">BSZ36_14145</name>
</gene>
<evidence type="ECO:0000313" key="1">
    <source>
        <dbReference type="EMBL" id="OZC04023.1"/>
    </source>
</evidence>
<keyword evidence="2" id="KW-1185">Reference proteome</keyword>
<dbReference type="AlphaFoldDB" id="A0A259U1U7"/>
<proteinExistence type="predicted"/>
<dbReference type="EMBL" id="MQWB01000001">
    <property type="protein sequence ID" value="OZC04023.1"/>
    <property type="molecule type" value="Genomic_DNA"/>
</dbReference>
<reference evidence="1 2" key="1">
    <citation type="submission" date="2016-11" db="EMBL/GenBank/DDBJ databases">
        <title>Study of marine rhodopsin-containing bacteria.</title>
        <authorList>
            <person name="Yoshizawa S."/>
            <person name="Kumagai Y."/>
            <person name="Kogure K."/>
        </authorList>
    </citation>
    <scope>NUCLEOTIDE SEQUENCE [LARGE SCALE GENOMIC DNA]</scope>
    <source>
        <strain evidence="1 2">SG-29</strain>
    </source>
</reference>
<sequence length="137" mass="14890">MVPDLTASSCTHHPHAERALRLAVAVVDRLVSEPIASGVGPPVSYSGGHGIELGPESCLVWYRALVLGHDRHASDIIEVRHEPLERYRRENTEHVGAVFARGAFEEQEGPGLWRAVVFKDGGWLGDLGTFALRFGAA</sequence>
<dbReference type="Proteomes" id="UP000216446">
    <property type="component" value="Unassembled WGS sequence"/>
</dbReference>